<proteinExistence type="predicted"/>
<accession>A0A835YZ69</accession>
<dbReference type="InterPro" id="IPR013320">
    <property type="entry name" value="ConA-like_dom_sf"/>
</dbReference>
<evidence type="ECO:0000313" key="1">
    <source>
        <dbReference type="EMBL" id="KAG5184081.1"/>
    </source>
</evidence>
<dbReference type="EMBL" id="JAFCMP010000179">
    <property type="protein sequence ID" value="KAG5184081.1"/>
    <property type="molecule type" value="Genomic_DNA"/>
</dbReference>
<gene>
    <name evidence="1" type="ORF">JKP88DRAFT_244951</name>
</gene>
<sequence>MHNGISNINSFQCVIASTTSARFNTNGAGTPGGALPTTISVGVWTHLAFTCTSAKAVKLYKNGVLASSTTMASAPPTVSRNNVWIAKSTFSDGDALYKGAVSEVRYWSVTRSAAQILASYNTEIAPTTTGLVFYLNYSYILAATSSSVRESCQSRSLSLINSPAAAADSALLTVFTPNSSLFPSIQTAISIVPGAITNVAIYG</sequence>
<comment type="caution">
    <text evidence="1">The sequence shown here is derived from an EMBL/GenBank/DDBJ whole genome shotgun (WGS) entry which is preliminary data.</text>
</comment>
<keyword evidence="1" id="KW-0430">Lectin</keyword>
<reference evidence="1" key="1">
    <citation type="submission" date="2021-02" db="EMBL/GenBank/DDBJ databases">
        <title>First Annotated Genome of the Yellow-green Alga Tribonema minus.</title>
        <authorList>
            <person name="Mahan K.M."/>
        </authorList>
    </citation>
    <scope>NUCLEOTIDE SEQUENCE</scope>
    <source>
        <strain evidence="1">UTEX B ZZ1240</strain>
    </source>
</reference>
<organism evidence="1 2">
    <name type="scientific">Tribonema minus</name>
    <dbReference type="NCBI Taxonomy" id="303371"/>
    <lineage>
        <taxon>Eukaryota</taxon>
        <taxon>Sar</taxon>
        <taxon>Stramenopiles</taxon>
        <taxon>Ochrophyta</taxon>
        <taxon>PX clade</taxon>
        <taxon>Xanthophyceae</taxon>
        <taxon>Tribonematales</taxon>
        <taxon>Tribonemataceae</taxon>
        <taxon>Tribonema</taxon>
    </lineage>
</organism>
<dbReference type="Proteomes" id="UP000664859">
    <property type="component" value="Unassembled WGS sequence"/>
</dbReference>
<dbReference type="AlphaFoldDB" id="A0A835YZ69"/>
<dbReference type="Pfam" id="PF13385">
    <property type="entry name" value="Laminin_G_3"/>
    <property type="match status" value="1"/>
</dbReference>
<evidence type="ECO:0000313" key="2">
    <source>
        <dbReference type="Proteomes" id="UP000664859"/>
    </source>
</evidence>
<dbReference type="Gene3D" id="2.60.120.200">
    <property type="match status" value="1"/>
</dbReference>
<protein>
    <submittedName>
        <fullName evidence="1">Concanavalin A-like lectin/glucanase domain-containing protein</fullName>
    </submittedName>
</protein>
<dbReference type="GO" id="GO:0030246">
    <property type="term" value="F:carbohydrate binding"/>
    <property type="evidence" value="ECO:0007669"/>
    <property type="project" value="UniProtKB-KW"/>
</dbReference>
<name>A0A835YZ69_9STRA</name>
<dbReference type="SUPFAM" id="SSF49899">
    <property type="entry name" value="Concanavalin A-like lectins/glucanases"/>
    <property type="match status" value="1"/>
</dbReference>
<keyword evidence="2" id="KW-1185">Reference proteome</keyword>